<evidence type="ECO:0000313" key="3">
    <source>
        <dbReference type="Proteomes" id="UP001152622"/>
    </source>
</evidence>
<protein>
    <submittedName>
        <fullName evidence="2">Uncharacterized protein</fullName>
    </submittedName>
</protein>
<dbReference type="EMBL" id="JAINUF010000007">
    <property type="protein sequence ID" value="KAJ8353131.1"/>
    <property type="molecule type" value="Genomic_DNA"/>
</dbReference>
<keyword evidence="3" id="KW-1185">Reference proteome</keyword>
<organism evidence="2 3">
    <name type="scientific">Synaphobranchus kaupii</name>
    <name type="common">Kaup's arrowtooth eel</name>
    <dbReference type="NCBI Taxonomy" id="118154"/>
    <lineage>
        <taxon>Eukaryota</taxon>
        <taxon>Metazoa</taxon>
        <taxon>Chordata</taxon>
        <taxon>Craniata</taxon>
        <taxon>Vertebrata</taxon>
        <taxon>Euteleostomi</taxon>
        <taxon>Actinopterygii</taxon>
        <taxon>Neopterygii</taxon>
        <taxon>Teleostei</taxon>
        <taxon>Anguilliformes</taxon>
        <taxon>Synaphobranchidae</taxon>
        <taxon>Synaphobranchus</taxon>
    </lineage>
</organism>
<name>A0A9Q1IUI8_SYNKA</name>
<evidence type="ECO:0000313" key="2">
    <source>
        <dbReference type="EMBL" id="KAJ8353131.1"/>
    </source>
</evidence>
<feature type="compositionally biased region" description="Basic and acidic residues" evidence="1">
    <location>
        <begin position="75"/>
        <end position="91"/>
    </location>
</feature>
<proteinExistence type="predicted"/>
<dbReference type="Proteomes" id="UP001152622">
    <property type="component" value="Chromosome 7"/>
</dbReference>
<sequence length="178" mass="19295">MGATSLTAPLPRPQARCLTPTSPLRRRITSGPGMRRMRHRPGYGLPPNPRTVHTDELGEVAAQAAETARPVGGGEESRREGRGQRGEEEARRSHKRRSDIKQQGAPVRIAPRPDQYDSQERAGPSAEEGALPSSDRALLTAGSLPSPQVSSERWIYGLSGARRPAVTYREMACPSVSP</sequence>
<accession>A0A9Q1IUI8</accession>
<feature type="region of interest" description="Disordered" evidence="1">
    <location>
        <begin position="1"/>
        <end position="151"/>
    </location>
</feature>
<reference evidence="2" key="1">
    <citation type="journal article" date="2023" name="Science">
        <title>Genome structures resolve the early diversification of teleost fishes.</title>
        <authorList>
            <person name="Parey E."/>
            <person name="Louis A."/>
            <person name="Montfort J."/>
            <person name="Bouchez O."/>
            <person name="Roques C."/>
            <person name="Iampietro C."/>
            <person name="Lluch J."/>
            <person name="Castinel A."/>
            <person name="Donnadieu C."/>
            <person name="Desvignes T."/>
            <person name="Floi Bucao C."/>
            <person name="Jouanno E."/>
            <person name="Wen M."/>
            <person name="Mejri S."/>
            <person name="Dirks R."/>
            <person name="Jansen H."/>
            <person name="Henkel C."/>
            <person name="Chen W.J."/>
            <person name="Zahm M."/>
            <person name="Cabau C."/>
            <person name="Klopp C."/>
            <person name="Thompson A.W."/>
            <person name="Robinson-Rechavi M."/>
            <person name="Braasch I."/>
            <person name="Lecointre G."/>
            <person name="Bobe J."/>
            <person name="Postlethwait J.H."/>
            <person name="Berthelot C."/>
            <person name="Roest Crollius H."/>
            <person name="Guiguen Y."/>
        </authorList>
    </citation>
    <scope>NUCLEOTIDE SEQUENCE</scope>
    <source>
        <strain evidence="2">WJC10195</strain>
    </source>
</reference>
<comment type="caution">
    <text evidence="2">The sequence shown here is derived from an EMBL/GenBank/DDBJ whole genome shotgun (WGS) entry which is preliminary data.</text>
</comment>
<evidence type="ECO:0000256" key="1">
    <source>
        <dbReference type="SAM" id="MobiDB-lite"/>
    </source>
</evidence>
<dbReference type="AlphaFoldDB" id="A0A9Q1IUI8"/>
<gene>
    <name evidence="2" type="ORF">SKAU_G00206980</name>
</gene>